<dbReference type="Pfam" id="PF09369">
    <property type="entry name" value="MZB"/>
    <property type="match status" value="1"/>
</dbReference>
<dbReference type="NCBIfam" id="NF038324">
    <property type="entry name" value="DrmB_fam"/>
    <property type="match status" value="1"/>
</dbReference>
<dbReference type="EMBL" id="UOFC01000023">
    <property type="protein sequence ID" value="VAW44792.1"/>
    <property type="molecule type" value="Genomic_DNA"/>
</dbReference>
<sequence>MKRKTIKYTSVRFSHLTSYHGIGAIVRGTEDRLMVLVDTRYWKDKDGEITTKEIPYVKRITTALNIDKELHLPPEAKETHEGLSGSYLPAVLFPRYATCKKCGLLHNQPWKKQGIELDEKVYCVSKNCGGILEQVTWCVVSNKGHLAEVPWHNICHLGPDVKCEPDYGAEYLSLTTNQNGKRVVRCHRCRSQHVFEKTQKLNHINQHQPWIFEGSPELDEADKVEVLEVNNPGVYIPERVNALVIPPESRISQSTVVDKLFRNSKLCREIDLIRNPLRRKGKINEVARLLNAPASEIKQALKEIKEGYPYLDDFSVNDLYEDEYKAFLEPLKDQKEDEDFVTEHLTNQWDDLTSSKLSDDLKSIVSIVDQVVSARRLREIQVFKGFYRLSSEDKENLVSPDVIGESNWLPAIELFGEGVFFTLDKAILEEWESKPEVIKRADEILQRYEKAHVNFFQDIEVTPRFLLLHTLSHLLIRELEASAGYPAASLKERIYCSKSKNMAGILIYTAVPDIVGSLGGIINSAEPTTLLMILDNVFKKARWCSLDPVCTEHEGQGPGWLNRAACHACSLVPEPACEYGNVFLDRVFIKGDDEEGIPIFLDFVFQYKKTE</sequence>
<accession>A0A3B0W0K6</accession>
<evidence type="ECO:0000313" key="2">
    <source>
        <dbReference type="EMBL" id="VAW44792.1"/>
    </source>
</evidence>
<dbReference type="InterPro" id="IPR018973">
    <property type="entry name" value="MZB"/>
</dbReference>
<protein>
    <recommendedName>
        <fullName evidence="1">MrfA-like Zn-binding domain-containing protein</fullName>
    </recommendedName>
</protein>
<feature type="domain" description="MrfA-like Zn-binding" evidence="1">
    <location>
        <begin position="471"/>
        <end position="569"/>
    </location>
</feature>
<dbReference type="InterPro" id="IPR047721">
    <property type="entry name" value="DrmB"/>
</dbReference>
<evidence type="ECO:0000259" key="1">
    <source>
        <dbReference type="Pfam" id="PF09369"/>
    </source>
</evidence>
<name>A0A3B0W0K6_9ZZZZ</name>
<reference evidence="2" key="1">
    <citation type="submission" date="2018-06" db="EMBL/GenBank/DDBJ databases">
        <authorList>
            <person name="Zhirakovskaya E."/>
        </authorList>
    </citation>
    <scope>NUCLEOTIDE SEQUENCE</scope>
</reference>
<dbReference type="AlphaFoldDB" id="A0A3B0W0K6"/>
<gene>
    <name evidence="2" type="ORF">MNBD_GAMMA03-716</name>
</gene>
<proteinExistence type="predicted"/>
<organism evidence="2">
    <name type="scientific">hydrothermal vent metagenome</name>
    <dbReference type="NCBI Taxonomy" id="652676"/>
    <lineage>
        <taxon>unclassified sequences</taxon>
        <taxon>metagenomes</taxon>
        <taxon>ecological metagenomes</taxon>
    </lineage>
</organism>